<comment type="similarity">
    <text evidence="2 9">Belongs to the Mediator complex subunit 14 family.</text>
</comment>
<evidence type="ECO:0000256" key="4">
    <source>
        <dbReference type="ARBA" id="ARBA00023015"/>
    </source>
</evidence>
<dbReference type="EMBL" id="CP003013">
    <property type="protein sequence ID" value="AEO70315.1"/>
    <property type="molecule type" value="Genomic_DNA"/>
</dbReference>
<evidence type="ECO:0000259" key="11">
    <source>
        <dbReference type="Pfam" id="PF08638"/>
    </source>
</evidence>
<dbReference type="Pfam" id="PF26204">
    <property type="entry name" value="Med14_fung"/>
    <property type="match status" value="1"/>
</dbReference>
<keyword evidence="13" id="KW-1185">Reference proteome</keyword>
<sequence length="1111" mass="124405">MADSGPQGAASDKVEGLPDELRHITTDILPLSLLLTRLAEYSHAKLQEIITELAAKPLPQALANGNVNGTANGNGILHNVPIEDTSPESLDKKTMLLNFTKDLHSRWVKALVITEWSRNAEEVGKLIDIRTYLAEKLELYHKTFWNLVQVKREMLFARVPSPDLKTALEVLSNGAVHWMPDFGYLEPPPLTEEEKLHWTHEIEMHLHARLQLQEFDTMPDPFKKYRIGNGKVTFTVPGEFEVDLTIGHEDFSTQFWFLDFRPIYSPAPPELSQQLRQIIEARVNNALAADGLTGCYKYLHEFTLTAKITEFTRQALELSSTGRWADTLRVERLNRALGIQYWRNCQHSRVSQSWILLGVRSAEGPNEDPDAQASSSRLMLSWFRDGKEVKEVGIAFDVDTISTEDLLMAVIAKHIEHLLCPIYQTLVAKPRYAQRQGRLSLNIEKDPQRSRLSMQLVGELDATVSVSPWTGDFLLSPEYPSMLETQKKFRTLANPAEEGASVLEQLRWSYTVQHLRCLPSVADWVILRAAPAPFDEVKSMVYSLSPSIREAFHAVWVRNAKWGPQWFAALSMSLAGDHCWLVEISVEGQGSSGRRINTFRRLPSSPSDLLLPDMLFQKLAKYGPGIMAEIQSLRHGRQEHVAHAAQQQPANSSSSAASYQTNMLIIVARASELLPPSRIGSLDGTRPLWAQEYIPVTYKGLAPEPPPAIGSGDPLQRQAGPLRILVEARVAVTNRARFEFVKSRLDRDVRYDPRIGQFTLRFRPEANTSVIPMLRERIQALDRLFDFVEAVHRAGKHAVLESVTLHELVFTYGAHTAEAPPPPANSQDQGEQRSWKVRLNLSGARGVDVRLEQGNPHLRVIDYLRSIANSPKSKSLPAWLSLTLPLFRALERLQDSWDLPSANKQGECFILHKSLDWVALRFALAGPKSRRLQLDIKARERKGQLMWQVSRPSTDANANNENDEFTKVLAPKVWSVSGQGFQGLSTGAAANWDQGIENLLALISDTLLSMVGTPPQPQQQQAPPAGQAQEQLPAPPPGPAGRFPQQVQPSQQPLQHLQHLQQQQQHHRPPPPPPQQHVPQPGMHGQAQHQGQVQGPRAGMGQNNASVVVID</sequence>
<feature type="compositionally biased region" description="Low complexity" evidence="10">
    <location>
        <begin position="1077"/>
        <end position="1096"/>
    </location>
</feature>
<evidence type="ECO:0000313" key="12">
    <source>
        <dbReference type="EMBL" id="AEO70315.1"/>
    </source>
</evidence>
<dbReference type="InterPro" id="IPR055122">
    <property type="entry name" value="Med14_N"/>
</dbReference>
<dbReference type="RefSeq" id="XP_003656651.1">
    <property type="nucleotide sequence ID" value="XM_003656603.1"/>
</dbReference>
<organism evidence="12 13">
    <name type="scientific">Thermothielavioides terrestris (strain ATCC 38088 / NRRL 8126)</name>
    <name type="common">Thielavia terrestris</name>
    <dbReference type="NCBI Taxonomy" id="578455"/>
    <lineage>
        <taxon>Eukaryota</taxon>
        <taxon>Fungi</taxon>
        <taxon>Dikarya</taxon>
        <taxon>Ascomycota</taxon>
        <taxon>Pezizomycotina</taxon>
        <taxon>Sordariomycetes</taxon>
        <taxon>Sordariomycetidae</taxon>
        <taxon>Sordariales</taxon>
        <taxon>Chaetomiaceae</taxon>
        <taxon>Thermothielavioides</taxon>
        <taxon>Thermothielavioides terrestris</taxon>
    </lineage>
</organism>
<dbReference type="Pfam" id="PF08638">
    <property type="entry name" value="Med14"/>
    <property type="match status" value="1"/>
</dbReference>
<dbReference type="GO" id="GO:0070847">
    <property type="term" value="C:core mediator complex"/>
    <property type="evidence" value="ECO:0007669"/>
    <property type="project" value="TreeGrafter"/>
</dbReference>
<gene>
    <name evidence="12" type="ORF">THITE_2121580</name>
</gene>
<evidence type="ECO:0000313" key="13">
    <source>
        <dbReference type="Proteomes" id="UP000008181"/>
    </source>
</evidence>
<keyword evidence="7 9" id="KW-0539">Nucleus</keyword>
<dbReference type="AlphaFoldDB" id="G2RF32"/>
<evidence type="ECO:0000256" key="9">
    <source>
        <dbReference type="RuleBase" id="RU365082"/>
    </source>
</evidence>
<comment type="function">
    <text evidence="9">Component of the Mediator complex, a coactivator involved in the regulated transcription of nearly all RNA polymerase II-dependent genes. Mediator functions as a bridge to convey information from gene-specific regulatory proteins to the basal RNA polymerase II transcription machinery. Mediator is recruited to promoters by direct interactions with regulatory proteins and serves as a scaffold for the assembly of a functional preinitiation complex with RNA polymerase II and the general transcription factors.</text>
</comment>
<dbReference type="OrthoDB" id="205099at2759"/>
<dbReference type="GO" id="GO:0016592">
    <property type="term" value="C:mediator complex"/>
    <property type="evidence" value="ECO:0007669"/>
    <property type="project" value="UniProtKB-UniRule"/>
</dbReference>
<reference evidence="12 13" key="1">
    <citation type="journal article" date="2011" name="Nat. Biotechnol.">
        <title>Comparative genomic analysis of the thermophilic biomass-degrading fungi Myceliophthora thermophila and Thielavia terrestris.</title>
        <authorList>
            <person name="Berka R.M."/>
            <person name="Grigoriev I.V."/>
            <person name="Otillar R."/>
            <person name="Salamov A."/>
            <person name="Grimwood J."/>
            <person name="Reid I."/>
            <person name="Ishmael N."/>
            <person name="John T."/>
            <person name="Darmond C."/>
            <person name="Moisan M.-C."/>
            <person name="Henrissat B."/>
            <person name="Coutinho P.M."/>
            <person name="Lombard V."/>
            <person name="Natvig D.O."/>
            <person name="Lindquist E."/>
            <person name="Schmutz J."/>
            <person name="Lucas S."/>
            <person name="Harris P."/>
            <person name="Powlowski J."/>
            <person name="Bellemare A."/>
            <person name="Taylor D."/>
            <person name="Butler G."/>
            <person name="de Vries R.P."/>
            <person name="Allijn I.E."/>
            <person name="van den Brink J."/>
            <person name="Ushinsky S."/>
            <person name="Storms R."/>
            <person name="Powell A.J."/>
            <person name="Paulsen I.T."/>
            <person name="Elbourne L.D.H."/>
            <person name="Baker S.E."/>
            <person name="Magnuson J."/>
            <person name="LaBoissiere S."/>
            <person name="Clutterbuck A.J."/>
            <person name="Martinez D."/>
            <person name="Wogulis M."/>
            <person name="de Leon A.L."/>
            <person name="Rey M.W."/>
            <person name="Tsang A."/>
        </authorList>
    </citation>
    <scope>NUCLEOTIDE SEQUENCE [LARGE SCALE GENOMIC DNA]</scope>
    <source>
        <strain evidence="13">ATCC 38088 / NRRL 8126</strain>
    </source>
</reference>
<proteinExistence type="inferred from homology"/>
<keyword evidence="4 9" id="KW-0805">Transcription regulation</keyword>
<comment type="subcellular location">
    <subcellularLocation>
        <location evidence="1 9">Nucleus</location>
    </subcellularLocation>
</comment>
<dbReference type="PANTHER" id="PTHR12809">
    <property type="entry name" value="MEDIATOR COMPLEX SUBUNIT"/>
    <property type="match status" value="1"/>
</dbReference>
<feature type="region of interest" description="Disordered" evidence="10">
    <location>
        <begin position="1011"/>
        <end position="1111"/>
    </location>
</feature>
<dbReference type="GO" id="GO:0003712">
    <property type="term" value="F:transcription coregulator activity"/>
    <property type="evidence" value="ECO:0007669"/>
    <property type="project" value="UniProtKB-UniRule"/>
</dbReference>
<name>G2RF32_THETT</name>
<keyword evidence="6 9" id="KW-0804">Transcription</keyword>
<dbReference type="InterPro" id="IPR013947">
    <property type="entry name" value="Mediator_Med14"/>
</dbReference>
<evidence type="ECO:0000256" key="3">
    <source>
        <dbReference type="ARBA" id="ARBA00019619"/>
    </source>
</evidence>
<evidence type="ECO:0000256" key="7">
    <source>
        <dbReference type="ARBA" id="ARBA00023242"/>
    </source>
</evidence>
<comment type="subunit">
    <text evidence="9">Component of the Mediator complex.</text>
</comment>
<feature type="compositionally biased region" description="Low complexity" evidence="10">
    <location>
        <begin position="1018"/>
        <end position="1032"/>
    </location>
</feature>
<dbReference type="STRING" id="578455.G2RF32"/>
<accession>G2RF32</accession>
<evidence type="ECO:0000256" key="6">
    <source>
        <dbReference type="ARBA" id="ARBA00023163"/>
    </source>
</evidence>
<evidence type="ECO:0000256" key="2">
    <source>
        <dbReference type="ARBA" id="ARBA00007813"/>
    </source>
</evidence>
<evidence type="ECO:0000256" key="8">
    <source>
        <dbReference type="ARBA" id="ARBA00032007"/>
    </source>
</evidence>
<dbReference type="GeneID" id="11522839"/>
<feature type="compositionally biased region" description="Low complexity" evidence="10">
    <location>
        <begin position="1040"/>
        <end position="1064"/>
    </location>
</feature>
<dbReference type="eggNOG" id="KOG1875">
    <property type="taxonomic scope" value="Eukaryota"/>
</dbReference>
<feature type="domain" description="Mediator complex subunit MED14 N-terminal" evidence="11">
    <location>
        <begin position="29"/>
        <end position="247"/>
    </location>
</feature>
<dbReference type="GO" id="GO:0006357">
    <property type="term" value="P:regulation of transcription by RNA polymerase II"/>
    <property type="evidence" value="ECO:0007669"/>
    <property type="project" value="InterPro"/>
</dbReference>
<dbReference type="KEGG" id="ttt:THITE_2121580"/>
<dbReference type="PANTHER" id="PTHR12809:SF2">
    <property type="entry name" value="MEDIATOR OF RNA POLYMERASE II TRANSCRIPTION SUBUNIT 14"/>
    <property type="match status" value="1"/>
</dbReference>
<evidence type="ECO:0000256" key="5">
    <source>
        <dbReference type="ARBA" id="ARBA00023159"/>
    </source>
</evidence>
<dbReference type="Proteomes" id="UP000008181">
    <property type="component" value="Chromosome 5"/>
</dbReference>
<protein>
    <recommendedName>
        <fullName evidence="3 9">Mediator of RNA polymerase II transcription subunit 14</fullName>
    </recommendedName>
    <alternativeName>
        <fullName evidence="8 9">Mediator complex subunit 14</fullName>
    </alternativeName>
</protein>
<evidence type="ECO:0000256" key="10">
    <source>
        <dbReference type="SAM" id="MobiDB-lite"/>
    </source>
</evidence>
<evidence type="ECO:0000256" key="1">
    <source>
        <dbReference type="ARBA" id="ARBA00004123"/>
    </source>
</evidence>
<keyword evidence="5 9" id="KW-0010">Activator</keyword>
<feature type="compositionally biased region" description="Polar residues" evidence="10">
    <location>
        <begin position="1101"/>
        <end position="1111"/>
    </location>
</feature>
<dbReference type="HOGENOM" id="CLU_003573_1_0_1"/>